<organism evidence="1 2">
    <name type="scientific">Methylocaldum marinum</name>
    <dbReference type="NCBI Taxonomy" id="1432792"/>
    <lineage>
        <taxon>Bacteria</taxon>
        <taxon>Pseudomonadati</taxon>
        <taxon>Pseudomonadota</taxon>
        <taxon>Gammaproteobacteria</taxon>
        <taxon>Methylococcales</taxon>
        <taxon>Methylococcaceae</taxon>
        <taxon>Methylocaldum</taxon>
    </lineage>
</organism>
<evidence type="ECO:0000313" key="1">
    <source>
        <dbReference type="EMBL" id="BBA36027.1"/>
    </source>
</evidence>
<evidence type="ECO:0008006" key="3">
    <source>
        <dbReference type="Google" id="ProtNLM"/>
    </source>
</evidence>
<evidence type="ECO:0000313" key="2">
    <source>
        <dbReference type="Proteomes" id="UP000266313"/>
    </source>
</evidence>
<keyword evidence="2" id="KW-1185">Reference proteome</keyword>
<dbReference type="Proteomes" id="UP000266313">
    <property type="component" value="Chromosome"/>
</dbReference>
<dbReference type="EMBL" id="AP017928">
    <property type="protein sequence ID" value="BBA36027.1"/>
    <property type="molecule type" value="Genomic_DNA"/>
</dbReference>
<name>A0A250KWN0_9GAMM</name>
<dbReference type="KEGG" id="mmai:sS8_4097"/>
<proteinExistence type="predicted"/>
<reference evidence="1 2" key="1">
    <citation type="submission" date="2016-12" db="EMBL/GenBank/DDBJ databases">
        <title>Genome sequencing of Methylocaldum marinum.</title>
        <authorList>
            <person name="Takeuchi M."/>
            <person name="Kamagata Y."/>
            <person name="Hiraoka S."/>
            <person name="Oshima K."/>
            <person name="Hattori M."/>
            <person name="Iwasaki W."/>
        </authorList>
    </citation>
    <scope>NUCLEOTIDE SEQUENCE [LARGE SCALE GENOMIC DNA]</scope>
    <source>
        <strain evidence="1 2">S8</strain>
    </source>
</reference>
<gene>
    <name evidence="1" type="ORF">sS8_4097</name>
</gene>
<sequence length="228" mass="26061">MVMKLEKVVPFGRSLAEYKSMFALSEADLDKTIVGVGDGPASFNAEMFGMGKSVVSVDPLYVFSSDEIEKQFYSVVDAIIAQVEASSDDWVWTYHESPEHLKENRVNVLRRFLSDYETGKREGRYVVGELPSIDFGKRAFQLALCSHFLFLYSDHLSYDFHRASVREMLRLAPEARIFPLLTLMLQPPPYLQPLIEELASEGFEVTVEKVDYELQRGGNEMLRIRTRA</sequence>
<protein>
    <recommendedName>
        <fullName evidence="3">SAM-dependent methyltransferase</fullName>
    </recommendedName>
</protein>
<dbReference type="AlphaFoldDB" id="A0A250KWN0"/>
<accession>A0A250KWN0</accession>
<dbReference type="RefSeq" id="WP_170161184.1">
    <property type="nucleotide sequence ID" value="NZ_AP017928.1"/>
</dbReference>